<organism evidence="1 2">
    <name type="scientific">Lentinus brumalis</name>
    <dbReference type="NCBI Taxonomy" id="2498619"/>
    <lineage>
        <taxon>Eukaryota</taxon>
        <taxon>Fungi</taxon>
        <taxon>Dikarya</taxon>
        <taxon>Basidiomycota</taxon>
        <taxon>Agaricomycotina</taxon>
        <taxon>Agaricomycetes</taxon>
        <taxon>Polyporales</taxon>
        <taxon>Polyporaceae</taxon>
        <taxon>Lentinus</taxon>
    </lineage>
</organism>
<gene>
    <name evidence="1" type="ORF">OH76DRAFT_1412726</name>
</gene>
<dbReference type="AlphaFoldDB" id="A0A371CKC4"/>
<protein>
    <submittedName>
        <fullName evidence="1">Uncharacterized protein</fullName>
    </submittedName>
</protein>
<evidence type="ECO:0000313" key="2">
    <source>
        <dbReference type="Proteomes" id="UP000256964"/>
    </source>
</evidence>
<name>A0A371CKC4_9APHY</name>
<reference evidence="1 2" key="1">
    <citation type="journal article" date="2018" name="Biotechnol. Biofuels">
        <title>Integrative visual omics of the white-rot fungus Polyporus brumalis exposes the biotechnological potential of its oxidative enzymes for delignifying raw plant biomass.</title>
        <authorList>
            <person name="Miyauchi S."/>
            <person name="Rancon A."/>
            <person name="Drula E."/>
            <person name="Hage H."/>
            <person name="Chaduli D."/>
            <person name="Favel A."/>
            <person name="Grisel S."/>
            <person name="Henrissat B."/>
            <person name="Herpoel-Gimbert I."/>
            <person name="Ruiz-Duenas F.J."/>
            <person name="Chevret D."/>
            <person name="Hainaut M."/>
            <person name="Lin J."/>
            <person name="Wang M."/>
            <person name="Pangilinan J."/>
            <person name="Lipzen A."/>
            <person name="Lesage-Meessen L."/>
            <person name="Navarro D."/>
            <person name="Riley R."/>
            <person name="Grigoriev I.V."/>
            <person name="Zhou S."/>
            <person name="Raouche S."/>
            <person name="Rosso M.N."/>
        </authorList>
    </citation>
    <scope>NUCLEOTIDE SEQUENCE [LARGE SCALE GENOMIC DNA]</scope>
    <source>
        <strain evidence="1 2">BRFM 1820</strain>
    </source>
</reference>
<sequence>MPASTVQTTAPNRRIITSSGITLTTLHVPKPRSKVSPIEWVHRSDDSRPPFDWESIGLGKNYAFQDEVFRGHLPPQLVAGLPQLPFEDWFVPPLPVFFSPKGVSMKEILLWDPNVPQSAPRGVPIQWTDKVHDPLRDFWLRLRWPGAKWQLDQRISHDTTFGSIAKAVATAYKDFLKPEANIHDWGEHTSWPWHAANIDFSTLRLQSLCWVGQTEETGGVPGETMRVDIYEAQVDLVFNLTELSNQLALFLSRQS</sequence>
<accession>A0A371CKC4</accession>
<evidence type="ECO:0000313" key="1">
    <source>
        <dbReference type="EMBL" id="RDX40741.1"/>
    </source>
</evidence>
<keyword evidence="2" id="KW-1185">Reference proteome</keyword>
<dbReference type="EMBL" id="KZ857539">
    <property type="protein sequence ID" value="RDX40741.1"/>
    <property type="molecule type" value="Genomic_DNA"/>
</dbReference>
<proteinExistence type="predicted"/>
<dbReference type="Proteomes" id="UP000256964">
    <property type="component" value="Unassembled WGS sequence"/>
</dbReference>